<name>A0ABV8MJZ1_9NEIS</name>
<feature type="region of interest" description="Disordered" evidence="1">
    <location>
        <begin position="113"/>
        <end position="133"/>
    </location>
</feature>
<proteinExistence type="predicted"/>
<reference evidence="3" key="1">
    <citation type="journal article" date="2019" name="Int. J. Syst. Evol. Microbiol.">
        <title>The Global Catalogue of Microorganisms (GCM) 10K type strain sequencing project: providing services to taxonomists for standard genome sequencing and annotation.</title>
        <authorList>
            <consortium name="The Broad Institute Genomics Platform"/>
            <consortium name="The Broad Institute Genome Sequencing Center for Infectious Disease"/>
            <person name="Wu L."/>
            <person name="Ma J."/>
        </authorList>
    </citation>
    <scope>NUCLEOTIDE SEQUENCE [LARGE SCALE GENOMIC DNA]</scope>
    <source>
        <strain evidence="3">LMG 29894</strain>
    </source>
</reference>
<dbReference type="RefSeq" id="WP_378161156.1">
    <property type="nucleotide sequence ID" value="NZ_JBHSBU010000001.1"/>
</dbReference>
<dbReference type="EMBL" id="JBHSBU010000001">
    <property type="protein sequence ID" value="MFC4158462.1"/>
    <property type="molecule type" value="Genomic_DNA"/>
</dbReference>
<gene>
    <name evidence="2" type="ORF">ACFOW7_03710</name>
</gene>
<sequence length="133" mass="14370">MTTVIATGFTKMAGTAKESGRAYDMAQLHILLPNNEIQTAACMKLGTGQVGTEYPVDPTAAHRFLSLDFTDRLYMLELEKRTELRAGRNGAEEFTKCIGFRIVGVLPIRFTAPEKSSSSVPSPASEPKASTAS</sequence>
<protein>
    <submittedName>
        <fullName evidence="2">Uncharacterized protein</fullName>
    </submittedName>
</protein>
<dbReference type="Proteomes" id="UP001595791">
    <property type="component" value="Unassembled WGS sequence"/>
</dbReference>
<accession>A0ABV8MJZ1</accession>
<evidence type="ECO:0000256" key="1">
    <source>
        <dbReference type="SAM" id="MobiDB-lite"/>
    </source>
</evidence>
<evidence type="ECO:0000313" key="3">
    <source>
        <dbReference type="Proteomes" id="UP001595791"/>
    </source>
</evidence>
<evidence type="ECO:0000313" key="2">
    <source>
        <dbReference type="EMBL" id="MFC4158462.1"/>
    </source>
</evidence>
<organism evidence="2 3">
    <name type="scientific">Chitinimonas lacunae</name>
    <dbReference type="NCBI Taxonomy" id="1963018"/>
    <lineage>
        <taxon>Bacteria</taxon>
        <taxon>Pseudomonadati</taxon>
        <taxon>Pseudomonadota</taxon>
        <taxon>Betaproteobacteria</taxon>
        <taxon>Neisseriales</taxon>
        <taxon>Chitinibacteraceae</taxon>
        <taxon>Chitinimonas</taxon>
    </lineage>
</organism>
<comment type="caution">
    <text evidence="2">The sequence shown here is derived from an EMBL/GenBank/DDBJ whole genome shotgun (WGS) entry which is preliminary data.</text>
</comment>
<keyword evidence="3" id="KW-1185">Reference proteome</keyword>